<dbReference type="AlphaFoldDB" id="A0A4U5NY61"/>
<dbReference type="PROSITE" id="PS50850">
    <property type="entry name" value="MFS"/>
    <property type="match status" value="1"/>
</dbReference>
<evidence type="ECO:0000256" key="4">
    <source>
        <dbReference type="ARBA" id="ARBA00023136"/>
    </source>
</evidence>
<feature type="transmembrane region" description="Helical" evidence="5">
    <location>
        <begin position="177"/>
        <end position="197"/>
    </location>
</feature>
<organism evidence="7 8">
    <name type="scientific">Steinernema carpocapsae</name>
    <name type="common">Entomopathogenic nematode</name>
    <dbReference type="NCBI Taxonomy" id="34508"/>
    <lineage>
        <taxon>Eukaryota</taxon>
        <taxon>Metazoa</taxon>
        <taxon>Ecdysozoa</taxon>
        <taxon>Nematoda</taxon>
        <taxon>Chromadorea</taxon>
        <taxon>Rhabditida</taxon>
        <taxon>Tylenchina</taxon>
        <taxon>Panagrolaimomorpha</taxon>
        <taxon>Strongyloidoidea</taxon>
        <taxon>Steinernematidae</taxon>
        <taxon>Steinernema</taxon>
    </lineage>
</organism>
<dbReference type="InterPro" id="IPR005829">
    <property type="entry name" value="Sugar_transporter_CS"/>
</dbReference>
<evidence type="ECO:0000313" key="8">
    <source>
        <dbReference type="Proteomes" id="UP000298663"/>
    </source>
</evidence>
<keyword evidence="3 5" id="KW-1133">Transmembrane helix</keyword>
<comment type="subcellular location">
    <subcellularLocation>
        <location evidence="1">Membrane</location>
        <topology evidence="1">Multi-pass membrane protein</topology>
    </subcellularLocation>
</comment>
<dbReference type="PRINTS" id="PR00171">
    <property type="entry name" value="SUGRTRNSPORT"/>
</dbReference>
<evidence type="ECO:0000256" key="3">
    <source>
        <dbReference type="ARBA" id="ARBA00022989"/>
    </source>
</evidence>
<keyword evidence="4 5" id="KW-0472">Membrane</keyword>
<evidence type="ECO:0000256" key="5">
    <source>
        <dbReference type="SAM" id="Phobius"/>
    </source>
</evidence>
<dbReference type="InterPro" id="IPR036259">
    <property type="entry name" value="MFS_trans_sf"/>
</dbReference>
<name>A0A4U5NY61_STECR</name>
<feature type="transmembrane region" description="Helical" evidence="5">
    <location>
        <begin position="320"/>
        <end position="338"/>
    </location>
</feature>
<accession>A0A4U5NY61</accession>
<dbReference type="SUPFAM" id="SSF103473">
    <property type="entry name" value="MFS general substrate transporter"/>
    <property type="match status" value="1"/>
</dbReference>
<reference evidence="7 8" key="2">
    <citation type="journal article" date="2019" name="G3 (Bethesda)">
        <title>Hybrid Assembly of the Genome of the Entomopathogenic Nematode Steinernema carpocapsae Identifies the X-Chromosome.</title>
        <authorList>
            <person name="Serra L."/>
            <person name="Macchietto M."/>
            <person name="Macias-Munoz A."/>
            <person name="McGill C.J."/>
            <person name="Rodriguez I.M."/>
            <person name="Rodriguez B."/>
            <person name="Murad R."/>
            <person name="Mortazavi A."/>
        </authorList>
    </citation>
    <scope>NUCLEOTIDE SEQUENCE [LARGE SCALE GENOMIC DNA]</scope>
    <source>
        <strain evidence="7 8">ALL</strain>
    </source>
</reference>
<feature type="transmembrane region" description="Helical" evidence="5">
    <location>
        <begin position="65"/>
        <end position="82"/>
    </location>
</feature>
<evidence type="ECO:0000256" key="2">
    <source>
        <dbReference type="ARBA" id="ARBA00022692"/>
    </source>
</evidence>
<feature type="transmembrane region" description="Helical" evidence="5">
    <location>
        <begin position="116"/>
        <end position="137"/>
    </location>
</feature>
<dbReference type="InterPro" id="IPR045263">
    <property type="entry name" value="GLUT"/>
</dbReference>
<feature type="transmembrane region" description="Helical" evidence="5">
    <location>
        <begin position="451"/>
        <end position="472"/>
    </location>
</feature>
<evidence type="ECO:0000259" key="6">
    <source>
        <dbReference type="PROSITE" id="PS50850"/>
    </source>
</evidence>
<dbReference type="OrthoDB" id="4540492at2759"/>
<feature type="transmembrane region" description="Helical" evidence="5">
    <location>
        <begin position="478"/>
        <end position="499"/>
    </location>
</feature>
<evidence type="ECO:0000256" key="1">
    <source>
        <dbReference type="ARBA" id="ARBA00004141"/>
    </source>
</evidence>
<feature type="transmembrane region" description="Helical" evidence="5">
    <location>
        <begin position="209"/>
        <end position="234"/>
    </location>
</feature>
<feature type="domain" description="Major facilitator superfamily (MFS) profile" evidence="6">
    <location>
        <begin position="65"/>
        <end position="506"/>
    </location>
</feature>
<dbReference type="InterPro" id="IPR020846">
    <property type="entry name" value="MFS_dom"/>
</dbReference>
<keyword evidence="8" id="KW-1185">Reference proteome</keyword>
<feature type="transmembrane region" description="Helical" evidence="5">
    <location>
        <begin position="149"/>
        <end position="171"/>
    </location>
</feature>
<dbReference type="InterPro" id="IPR005828">
    <property type="entry name" value="MFS_sugar_transport-like"/>
</dbReference>
<feature type="transmembrane region" description="Helical" evidence="5">
    <location>
        <begin position="358"/>
        <end position="377"/>
    </location>
</feature>
<gene>
    <name evidence="7" type="ORF">L596_012799</name>
</gene>
<dbReference type="PROSITE" id="PS00216">
    <property type="entry name" value="SUGAR_TRANSPORT_1"/>
    <property type="match status" value="1"/>
</dbReference>
<dbReference type="Pfam" id="PF00083">
    <property type="entry name" value="Sugar_tr"/>
    <property type="match status" value="1"/>
</dbReference>
<comment type="caution">
    <text evidence="7">The sequence shown here is derived from an EMBL/GenBank/DDBJ whole genome shotgun (WGS) entry which is preliminary data.</text>
</comment>
<proteinExistence type="predicted"/>
<feature type="transmembrane region" description="Helical" evidence="5">
    <location>
        <begin position="384"/>
        <end position="407"/>
    </location>
</feature>
<sequence length="532" mass="59100">MEDGAPTDHGGGAAKILRFVFEWKRGSDKRCLGSRLASWVSLLDSEEATYKDCEAMISTWTRVKLLLYGAAISFTTVFQMGYSNAYPNTAIETFRHYLNESYQNRGHDLNEESYTWLWSGILNIWFIGFALGSWLAVPLTDKLGRKTALLIGNASNVLSIGVMTVSIVFWLPELLLVGRLLSAISAAVAMCALILFLQEIAPTDMRGSMSFYAEMAFVTTNMVGVVMGMTMILGRYLTPLVGLALIPGILSVVFLIPFHETPKFLLLTRKNHKKAMEALNFYLKLDAKSNETIIQSLEKEKTDESGSLTDIIHVPHLRRALILGVLALQVTTSIWPVVYFSTDMLRRANISHDLAEYVSSFMLILSTCATVAGMTAIEKFGRRLMFIGVSSLNMTALALFVVCSQLQPFFDSAKYGCIVAVCLHGITYSFATGPIAWFITAELVPIKYRSIAQSIALSVNQITVVILCFITLPIYNRIGSYTLLILFIVPSTLALVYLYRNLPETKGRDVHDVVEELKKVTGSNKEEAESEE</sequence>
<reference evidence="7 8" key="1">
    <citation type="journal article" date="2015" name="Genome Biol.">
        <title>Comparative genomics of Steinernema reveals deeply conserved gene regulatory networks.</title>
        <authorList>
            <person name="Dillman A.R."/>
            <person name="Macchietto M."/>
            <person name="Porter C.F."/>
            <person name="Rogers A."/>
            <person name="Williams B."/>
            <person name="Antoshechkin I."/>
            <person name="Lee M.M."/>
            <person name="Goodwin Z."/>
            <person name="Lu X."/>
            <person name="Lewis E.E."/>
            <person name="Goodrich-Blair H."/>
            <person name="Stock S.P."/>
            <person name="Adams B.J."/>
            <person name="Sternberg P.W."/>
            <person name="Mortazavi A."/>
        </authorList>
    </citation>
    <scope>NUCLEOTIDE SEQUENCE [LARGE SCALE GENOMIC DNA]</scope>
    <source>
        <strain evidence="7 8">ALL</strain>
    </source>
</reference>
<evidence type="ECO:0000313" key="7">
    <source>
        <dbReference type="EMBL" id="TKR88579.1"/>
    </source>
</evidence>
<protein>
    <recommendedName>
        <fullName evidence="6">Major facilitator superfamily (MFS) profile domain-containing protein</fullName>
    </recommendedName>
</protein>
<dbReference type="Gene3D" id="1.20.1250.20">
    <property type="entry name" value="MFS general substrate transporter like domains"/>
    <property type="match status" value="1"/>
</dbReference>
<dbReference type="GO" id="GO:0016020">
    <property type="term" value="C:membrane"/>
    <property type="evidence" value="ECO:0007669"/>
    <property type="project" value="UniProtKB-SubCell"/>
</dbReference>
<dbReference type="PANTHER" id="PTHR23503">
    <property type="entry name" value="SOLUTE CARRIER FAMILY 2"/>
    <property type="match status" value="1"/>
</dbReference>
<keyword evidence="2 5" id="KW-0812">Transmembrane</keyword>
<dbReference type="Proteomes" id="UP000298663">
    <property type="component" value="Unassembled WGS sequence"/>
</dbReference>
<feature type="transmembrane region" description="Helical" evidence="5">
    <location>
        <begin position="240"/>
        <end position="259"/>
    </location>
</feature>
<dbReference type="GO" id="GO:0015149">
    <property type="term" value="F:hexose transmembrane transporter activity"/>
    <property type="evidence" value="ECO:0007669"/>
    <property type="project" value="TreeGrafter"/>
</dbReference>
<dbReference type="PANTHER" id="PTHR23503:SF108">
    <property type="entry name" value="MAJOR FACILITATOR SUPERFAMILY (MFS) PROFILE DOMAIN-CONTAINING PROTEIN"/>
    <property type="match status" value="1"/>
</dbReference>
<feature type="transmembrane region" description="Helical" evidence="5">
    <location>
        <begin position="413"/>
        <end position="439"/>
    </location>
</feature>
<dbReference type="InterPro" id="IPR003663">
    <property type="entry name" value="Sugar/inositol_transpt"/>
</dbReference>
<dbReference type="EMBL" id="AZBU02000003">
    <property type="protein sequence ID" value="TKR88579.1"/>
    <property type="molecule type" value="Genomic_DNA"/>
</dbReference>